<dbReference type="AlphaFoldDB" id="A0A1U8ALB0"/>
<evidence type="ECO:0000256" key="8">
    <source>
        <dbReference type="SAM" id="SignalP"/>
    </source>
</evidence>
<evidence type="ECO:0000256" key="6">
    <source>
        <dbReference type="ARBA" id="ARBA00023180"/>
    </source>
</evidence>
<keyword evidence="3" id="KW-0433">Leucine-rich repeat</keyword>
<dbReference type="eggNOG" id="ENOG502QQ8K">
    <property type="taxonomic scope" value="Eukaryota"/>
</dbReference>
<evidence type="ECO:0000256" key="1">
    <source>
        <dbReference type="ARBA" id="ARBA00004613"/>
    </source>
</evidence>
<dbReference type="Pfam" id="PF00560">
    <property type="entry name" value="LRR_1"/>
    <property type="match status" value="1"/>
</dbReference>
<feature type="chain" id="PRO_5043422238" evidence="8">
    <location>
        <begin position="31"/>
        <end position="467"/>
    </location>
</feature>
<dbReference type="FunFam" id="3.80.10.10:FF:000041">
    <property type="entry name" value="LRR receptor-like serine/threonine-protein kinase ERECTA"/>
    <property type="match status" value="1"/>
</dbReference>
<dbReference type="Gene3D" id="3.80.10.10">
    <property type="entry name" value="Ribonuclease Inhibitor"/>
    <property type="match status" value="1"/>
</dbReference>
<evidence type="ECO:0000313" key="9">
    <source>
        <dbReference type="Proteomes" id="UP000189703"/>
    </source>
</evidence>
<keyword evidence="6" id="KW-0325">Glycoprotein</keyword>
<evidence type="ECO:0000256" key="7">
    <source>
        <dbReference type="SAM" id="MobiDB-lite"/>
    </source>
</evidence>
<evidence type="ECO:0000256" key="5">
    <source>
        <dbReference type="ARBA" id="ARBA00022737"/>
    </source>
</evidence>
<comment type="subcellular location">
    <subcellularLocation>
        <location evidence="1">Secreted</location>
    </subcellularLocation>
</comment>
<sequence length="467" mass="50288">MTAKTCIHPLFTNSLVFIFIITLLPCFLHAQGLKNTAFYETSTGTLGISVGAGGVSVGVGVGVGVGIGSAPAPEAPNYPPPPEPEPLIFENERLAVVYPVIHRFKKSITSDPHGITNTWVGPRICNYTGFYCDHPPDDNSLRALAGIDFNGYQLGAPTLDDFVDQLPDIAIFHANTNNFAGAISPKIAQLRYLYELDLSNNKFSGQFPMAVLGMDGLSFLDIRFNSFTGTVPAQIFTQPLDVLFINNNNFMQTLPANLGSTPVRYLTIANNRFVGPIPRSIGNASATLVEVLLLNNQLSGCLPYEIGLLRSATVFDAGNNLLTGPIPCSFGCLEKMELLNLAGNQLYGQIPEAVCALRNLVNLSLSDNYFTSVGPTCRNLIKNGVLNVNNNCIHGLPNQRSVGECSAFHPGSCPYPPSYSFSFIPCELPQSPPPRSIHSSKPSTTTAAFVSSHRSPPLPQSLKNKLN</sequence>
<proteinExistence type="predicted"/>
<evidence type="ECO:0000256" key="2">
    <source>
        <dbReference type="ARBA" id="ARBA00022525"/>
    </source>
</evidence>
<feature type="signal peptide" evidence="8">
    <location>
        <begin position="1"/>
        <end position="30"/>
    </location>
</feature>
<dbReference type="InterPro" id="IPR001611">
    <property type="entry name" value="Leu-rich_rpt"/>
</dbReference>
<organism evidence="9 10">
    <name type="scientific">Nelumbo nucifera</name>
    <name type="common">Sacred lotus</name>
    <dbReference type="NCBI Taxonomy" id="4432"/>
    <lineage>
        <taxon>Eukaryota</taxon>
        <taxon>Viridiplantae</taxon>
        <taxon>Streptophyta</taxon>
        <taxon>Embryophyta</taxon>
        <taxon>Tracheophyta</taxon>
        <taxon>Spermatophyta</taxon>
        <taxon>Magnoliopsida</taxon>
        <taxon>Proteales</taxon>
        <taxon>Nelumbonaceae</taxon>
        <taxon>Nelumbo</taxon>
    </lineage>
</organism>
<dbReference type="GeneID" id="104601713"/>
<reference evidence="10" key="1">
    <citation type="submission" date="2025-08" db="UniProtKB">
        <authorList>
            <consortium name="RefSeq"/>
        </authorList>
    </citation>
    <scope>IDENTIFICATION</scope>
</reference>
<dbReference type="KEGG" id="nnu:104601713"/>
<dbReference type="InterPro" id="IPR032675">
    <property type="entry name" value="LRR_dom_sf"/>
</dbReference>
<dbReference type="STRING" id="4432.A0A1U8ALB0"/>
<dbReference type="InterPro" id="IPR051582">
    <property type="entry name" value="LRR_extensin-like_regulator"/>
</dbReference>
<dbReference type="FunCoup" id="A0A1U8ALB0">
    <property type="interactions" value="837"/>
</dbReference>
<dbReference type="PANTHER" id="PTHR32093">
    <property type="entry name" value="LEUCINE-RICH REPEAT EXTENSIN-LIKE PROTEIN 3-RELATED"/>
    <property type="match status" value="1"/>
</dbReference>
<keyword evidence="9" id="KW-1185">Reference proteome</keyword>
<dbReference type="OMA" id="IPCKDDY"/>
<dbReference type="GO" id="GO:0005576">
    <property type="term" value="C:extracellular region"/>
    <property type="evidence" value="ECO:0007669"/>
    <property type="project" value="UniProtKB-SubCell"/>
</dbReference>
<keyword evidence="5" id="KW-0677">Repeat</keyword>
<dbReference type="RefSeq" id="XP_010263447.1">
    <property type="nucleotide sequence ID" value="XM_010265145.1"/>
</dbReference>
<dbReference type="SUPFAM" id="SSF52058">
    <property type="entry name" value="L domain-like"/>
    <property type="match status" value="1"/>
</dbReference>
<dbReference type="Proteomes" id="UP000189703">
    <property type="component" value="Unplaced"/>
</dbReference>
<dbReference type="OrthoDB" id="676979at2759"/>
<feature type="region of interest" description="Disordered" evidence="7">
    <location>
        <begin position="432"/>
        <end position="467"/>
    </location>
</feature>
<gene>
    <name evidence="10" type="primary">LOC104601713</name>
</gene>
<keyword evidence="4 8" id="KW-0732">Signal</keyword>
<accession>A0A1U8ALB0</accession>
<protein>
    <submittedName>
        <fullName evidence="10">Uncharacterized protein At4g06744-like</fullName>
    </submittedName>
</protein>
<evidence type="ECO:0000256" key="3">
    <source>
        <dbReference type="ARBA" id="ARBA00022614"/>
    </source>
</evidence>
<evidence type="ECO:0000256" key="4">
    <source>
        <dbReference type="ARBA" id="ARBA00022729"/>
    </source>
</evidence>
<name>A0A1U8ALB0_NELNU</name>
<evidence type="ECO:0000313" key="10">
    <source>
        <dbReference type="RefSeq" id="XP_010263447.1"/>
    </source>
</evidence>
<dbReference type="PANTHER" id="PTHR32093:SF128">
    <property type="entry name" value="LEUCINE-RICH REPEAT-CONTAINING N-TERMINAL PLANT-TYPE DOMAIN-CONTAINING PROTEIN"/>
    <property type="match status" value="1"/>
</dbReference>
<feature type="compositionally biased region" description="Polar residues" evidence="7">
    <location>
        <begin position="437"/>
        <end position="454"/>
    </location>
</feature>
<keyword evidence="2" id="KW-0964">Secreted</keyword>